<evidence type="ECO:0000256" key="5">
    <source>
        <dbReference type="ARBA" id="ARBA00022737"/>
    </source>
</evidence>
<evidence type="ECO:0000259" key="9">
    <source>
        <dbReference type="PROSITE" id="PS50157"/>
    </source>
</evidence>
<evidence type="ECO:0000259" key="10">
    <source>
        <dbReference type="PROSITE" id="PS51675"/>
    </source>
</evidence>
<dbReference type="GO" id="GO:0032259">
    <property type="term" value="P:methylation"/>
    <property type="evidence" value="ECO:0007669"/>
    <property type="project" value="UniProtKB-KW"/>
</dbReference>
<feature type="domain" description="C2H2-type" evidence="9">
    <location>
        <begin position="673"/>
        <end position="703"/>
    </location>
</feature>
<feature type="domain" description="SAM-dependent MTase TRM10-type" evidence="10">
    <location>
        <begin position="189"/>
        <end position="385"/>
    </location>
</feature>
<evidence type="ECO:0000256" key="1">
    <source>
        <dbReference type="ARBA" id="ARBA00022603"/>
    </source>
</evidence>
<dbReference type="SUPFAM" id="SSF57667">
    <property type="entry name" value="beta-beta-alpha zinc fingers"/>
    <property type="match status" value="4"/>
</dbReference>
<evidence type="ECO:0008006" key="13">
    <source>
        <dbReference type="Google" id="ProtNLM"/>
    </source>
</evidence>
<dbReference type="FunFam" id="3.30.160.60:FF:000072">
    <property type="entry name" value="zinc finger protein 143 isoform X1"/>
    <property type="match status" value="1"/>
</dbReference>
<dbReference type="Pfam" id="PF13912">
    <property type="entry name" value="zf-C2H2_6"/>
    <property type="match status" value="1"/>
</dbReference>
<dbReference type="GO" id="GO:0000978">
    <property type="term" value="F:RNA polymerase II cis-regulatory region sequence-specific DNA binding"/>
    <property type="evidence" value="ECO:0007669"/>
    <property type="project" value="TreeGrafter"/>
</dbReference>
<dbReference type="AlphaFoldDB" id="A0A7R9KT18"/>
<dbReference type="InterPro" id="IPR013087">
    <property type="entry name" value="Znf_C2H2_type"/>
</dbReference>
<dbReference type="CDD" id="cd18102">
    <property type="entry name" value="Trm10_MRRP1"/>
    <property type="match status" value="1"/>
</dbReference>
<dbReference type="GO" id="GO:0005739">
    <property type="term" value="C:mitochondrion"/>
    <property type="evidence" value="ECO:0007669"/>
    <property type="project" value="InterPro"/>
</dbReference>
<dbReference type="Gene3D" id="3.40.1280.30">
    <property type="match status" value="1"/>
</dbReference>
<evidence type="ECO:0000313" key="12">
    <source>
        <dbReference type="Proteomes" id="UP000759131"/>
    </source>
</evidence>
<gene>
    <name evidence="11" type="ORF">OSB1V03_LOCUS8118</name>
</gene>
<dbReference type="PROSITE" id="PS51675">
    <property type="entry name" value="SAM_MT_TRM10"/>
    <property type="match status" value="1"/>
</dbReference>
<keyword evidence="6 8" id="KW-0863">Zinc-finger</keyword>
<accession>A0A7R9KT18</accession>
<dbReference type="Pfam" id="PF00096">
    <property type="entry name" value="zf-C2H2"/>
    <property type="match status" value="3"/>
</dbReference>
<dbReference type="InterPro" id="IPR028564">
    <property type="entry name" value="MT_TRM10-typ"/>
</dbReference>
<dbReference type="PROSITE" id="PS00028">
    <property type="entry name" value="ZINC_FINGER_C2H2_1"/>
    <property type="match status" value="8"/>
</dbReference>
<sequence>SCLKLYQSLHVNRHHFVSRQLSSAATAGQTAAIAAITTTAADNTEPIGDRITRQYVPMTADTFIRAKDPVTRRQIEMILREYEWTKGLTGRVPTHLTDEQMDELLPMSETSHRQQYLKFLYTKEGYKLKGLVRKRVSAARSEAAKGQPSLRPRPVLGVWHESRPAELVYGYNRNSLSQRIKTSVVKRLYNHRLKTAALFGQKVVIDLDFDKYMSRVESRQLLKQLQFLYNYNKYESGGEPFDLHFVNCTADGILMKDITLYIPNALSDSYITFHYNKSYTDVFPREQLVYLSPHSDTTLDVVSDDDIYIIGGLIDKSYTAPISAIKAREDGIRSARLPIRGNLEWRRGSQHLCINQVLAILREWQLTRDWPESLRRHIPIRKWMSDEDYDHMKDDIIDRYNPLKYKFNAWTIITAEDKQLFNHLIQTLSQFTDKTSLEEEIQRSNEIVVKPVVENTNKIKSPSVVRRSDETITTFCEEKTIKTSKTIIETNVRRSGRTDRKVYTCVLKTQRDPNHVPKPKPERKVYAIPDPESDPNSLLLLRRDNYDLKTQQFMCPNPHCRKGYRSAMRLYKHFHTVHHMKKKIVCQKLNCGKSFKTTQELKSHENNVHSDYRPFECSQKGCDFKFKTEAQLNSHSVIHSDIYAFKCNECEKTFKTQYNLNIHLRIHSKEDTFRCRYEGCNQWFKSALRLIKHKICVHNARQKWYPCEWPACGYRTKSSSSLKNHRRIHTGERPFECRWPACDKRFAMFQTRKDHERIHSNTKNYVCHWPGCGYRCVQTSNLKKHMKTIITAEDKQLFNHLIQTLSQFTDKTSLVEEISRSDEIVVKPVVENTIGIKSPSVVRRNDETITTSSEEKTIKTNETTIETNVRRSGRTDRKVYTCVLKTTKDPNHVPKPKPEPKTQQFMCPNPHCRKGYRNAMRLYKHFHNVHHMKKTFICHELNCGKSFKTKKELQSHENNIHENSDYRPFECPEKGCDFKCKTESILNSHSVIHSDIHSFKCNECEKTFKTQYRLNFHLKLHGNEDNFK</sequence>
<dbReference type="GO" id="GO:0032502">
    <property type="term" value="P:developmental process"/>
    <property type="evidence" value="ECO:0007669"/>
    <property type="project" value="UniProtKB-ARBA"/>
</dbReference>
<feature type="domain" description="C2H2-type" evidence="9">
    <location>
        <begin position="999"/>
        <end position="1026"/>
    </location>
</feature>
<evidence type="ECO:0000256" key="6">
    <source>
        <dbReference type="ARBA" id="ARBA00022771"/>
    </source>
</evidence>
<evidence type="ECO:0000256" key="8">
    <source>
        <dbReference type="PROSITE-ProRule" id="PRU00042"/>
    </source>
</evidence>
<feature type="domain" description="C2H2-type" evidence="9">
    <location>
        <begin position="553"/>
        <end position="583"/>
    </location>
</feature>
<dbReference type="GO" id="GO:0008168">
    <property type="term" value="F:methyltransferase activity"/>
    <property type="evidence" value="ECO:0007669"/>
    <property type="project" value="UniProtKB-KW"/>
</dbReference>
<keyword evidence="5" id="KW-0677">Repeat</keyword>
<feature type="domain" description="C2H2-type" evidence="9">
    <location>
        <begin position="645"/>
        <end position="672"/>
    </location>
</feature>
<dbReference type="Proteomes" id="UP000759131">
    <property type="component" value="Unassembled WGS sequence"/>
</dbReference>
<dbReference type="InterPro" id="IPR036236">
    <property type="entry name" value="Znf_C2H2_sf"/>
</dbReference>
<keyword evidence="2" id="KW-0808">Transferase</keyword>
<keyword evidence="12" id="KW-1185">Reference proteome</keyword>
<dbReference type="FunFam" id="3.30.160.60:FF:000202">
    <property type="entry name" value="Zinc finger protein 574"/>
    <property type="match status" value="1"/>
</dbReference>
<dbReference type="GO" id="GO:0045944">
    <property type="term" value="P:positive regulation of transcription by RNA polymerase II"/>
    <property type="evidence" value="ECO:0007669"/>
    <property type="project" value="UniProtKB-ARBA"/>
</dbReference>
<organism evidence="11">
    <name type="scientific">Medioppia subpectinata</name>
    <dbReference type="NCBI Taxonomy" id="1979941"/>
    <lineage>
        <taxon>Eukaryota</taxon>
        <taxon>Metazoa</taxon>
        <taxon>Ecdysozoa</taxon>
        <taxon>Arthropoda</taxon>
        <taxon>Chelicerata</taxon>
        <taxon>Arachnida</taxon>
        <taxon>Acari</taxon>
        <taxon>Acariformes</taxon>
        <taxon>Sarcoptiformes</taxon>
        <taxon>Oribatida</taxon>
        <taxon>Brachypylina</taxon>
        <taxon>Oppioidea</taxon>
        <taxon>Oppiidae</taxon>
        <taxon>Medioppia</taxon>
    </lineage>
</organism>
<dbReference type="GO" id="GO:0000981">
    <property type="term" value="F:DNA-binding transcription factor activity, RNA polymerase II-specific"/>
    <property type="evidence" value="ECO:0007669"/>
    <property type="project" value="TreeGrafter"/>
</dbReference>
<keyword evidence="1" id="KW-0489">Methyltransferase</keyword>
<feature type="domain" description="C2H2-type" evidence="9">
    <location>
        <begin position="735"/>
        <end position="764"/>
    </location>
</feature>
<dbReference type="PANTHER" id="PTHR19818:SF139">
    <property type="entry name" value="PAIR-RULE PROTEIN ODD-PAIRED"/>
    <property type="match status" value="1"/>
</dbReference>
<feature type="non-terminal residue" evidence="11">
    <location>
        <position position="1"/>
    </location>
</feature>
<feature type="domain" description="C2H2-type" evidence="9">
    <location>
        <begin position="705"/>
        <end position="734"/>
    </location>
</feature>
<dbReference type="InterPro" id="IPR025812">
    <property type="entry name" value="Trm10_C_MTase_dom"/>
</dbReference>
<dbReference type="PANTHER" id="PTHR19818">
    <property type="entry name" value="ZINC FINGER PROTEIN ZIC AND GLI"/>
    <property type="match status" value="1"/>
</dbReference>
<feature type="non-terminal residue" evidence="11">
    <location>
        <position position="1028"/>
    </location>
</feature>
<proteinExistence type="predicted"/>
<dbReference type="Gene3D" id="3.30.160.60">
    <property type="entry name" value="Classic Zinc Finger"/>
    <property type="match status" value="7"/>
</dbReference>
<dbReference type="GO" id="GO:0008033">
    <property type="term" value="P:tRNA processing"/>
    <property type="evidence" value="ECO:0007669"/>
    <property type="project" value="InterPro"/>
</dbReference>
<keyword evidence="7" id="KW-0862">Zinc</keyword>
<keyword evidence="3" id="KW-0949">S-adenosyl-L-methionine</keyword>
<feature type="domain" description="C2H2-type" evidence="9">
    <location>
        <begin position="584"/>
        <end position="614"/>
    </location>
</feature>
<evidence type="ECO:0000256" key="4">
    <source>
        <dbReference type="ARBA" id="ARBA00022723"/>
    </source>
</evidence>
<feature type="domain" description="C2H2-type" evidence="9">
    <location>
        <begin position="936"/>
        <end position="966"/>
    </location>
</feature>
<dbReference type="EMBL" id="OC859534">
    <property type="protein sequence ID" value="CAD7627693.1"/>
    <property type="molecule type" value="Genomic_DNA"/>
</dbReference>
<dbReference type="GO" id="GO:0005634">
    <property type="term" value="C:nucleus"/>
    <property type="evidence" value="ECO:0007669"/>
    <property type="project" value="UniProtKB-ARBA"/>
</dbReference>
<evidence type="ECO:0000256" key="3">
    <source>
        <dbReference type="ARBA" id="ARBA00022691"/>
    </source>
</evidence>
<dbReference type="EMBL" id="CAJPIZ010004959">
    <property type="protein sequence ID" value="CAG2108123.1"/>
    <property type="molecule type" value="Genomic_DNA"/>
</dbReference>
<dbReference type="PROSITE" id="PS50157">
    <property type="entry name" value="ZINC_FINGER_C2H2_2"/>
    <property type="match status" value="11"/>
</dbReference>
<evidence type="ECO:0000256" key="7">
    <source>
        <dbReference type="ARBA" id="ARBA00022833"/>
    </source>
</evidence>
<dbReference type="InterPro" id="IPR050329">
    <property type="entry name" value="GLI_C2H2-zinc-finger"/>
</dbReference>
<protein>
    <recommendedName>
        <fullName evidence="13">RNA (guanine-9-)-methyltransferase domain-containing protein 1</fullName>
    </recommendedName>
</protein>
<dbReference type="GO" id="GO:0008270">
    <property type="term" value="F:zinc ion binding"/>
    <property type="evidence" value="ECO:0007669"/>
    <property type="project" value="UniProtKB-KW"/>
</dbReference>
<keyword evidence="4" id="KW-0479">Metal-binding</keyword>
<dbReference type="InterPro" id="IPR038459">
    <property type="entry name" value="MT_TRM10-typ_sf"/>
</dbReference>
<dbReference type="SMART" id="SM00355">
    <property type="entry name" value="ZnF_C2H2"/>
    <property type="match status" value="12"/>
</dbReference>
<name>A0A7R9KT18_9ACAR</name>
<reference evidence="11" key="1">
    <citation type="submission" date="2020-11" db="EMBL/GenBank/DDBJ databases">
        <authorList>
            <person name="Tran Van P."/>
        </authorList>
    </citation>
    <scope>NUCLEOTIDE SEQUENCE</scope>
</reference>
<feature type="domain" description="C2H2-type" evidence="9">
    <location>
        <begin position="905"/>
        <end position="935"/>
    </location>
</feature>
<feature type="domain" description="C2H2-type" evidence="9">
    <location>
        <begin position="615"/>
        <end position="644"/>
    </location>
</feature>
<evidence type="ECO:0000256" key="2">
    <source>
        <dbReference type="ARBA" id="ARBA00022679"/>
    </source>
</evidence>
<feature type="domain" description="C2H2-type" evidence="9">
    <location>
        <begin position="765"/>
        <end position="795"/>
    </location>
</feature>
<evidence type="ECO:0000313" key="11">
    <source>
        <dbReference type="EMBL" id="CAD7627693.1"/>
    </source>
</evidence>
<dbReference type="OrthoDB" id="6473806at2759"/>